<dbReference type="AlphaFoldDB" id="A0A8B7YBV7"/>
<keyword evidence="8 13" id="KW-0067">ATP-binding</keyword>
<dbReference type="PANTHER" id="PTHR22974:SF23">
    <property type="entry name" value="TOUSLED-LIKE KINASE, ISOFORM G"/>
    <property type="match status" value="1"/>
</dbReference>
<dbReference type="PANTHER" id="PTHR22974">
    <property type="entry name" value="MIXED LINEAGE PROTEIN KINASE"/>
    <property type="match status" value="1"/>
</dbReference>
<feature type="compositionally biased region" description="Polar residues" evidence="15">
    <location>
        <begin position="35"/>
        <end position="45"/>
    </location>
</feature>
<evidence type="ECO:0000313" key="17">
    <source>
        <dbReference type="Proteomes" id="UP000694845"/>
    </source>
</evidence>
<dbReference type="GeneID" id="110979335"/>
<dbReference type="GO" id="GO:0005634">
    <property type="term" value="C:nucleus"/>
    <property type="evidence" value="ECO:0007669"/>
    <property type="project" value="UniProtKB-SubCell"/>
</dbReference>
<evidence type="ECO:0000256" key="15">
    <source>
        <dbReference type="SAM" id="MobiDB-lite"/>
    </source>
</evidence>
<evidence type="ECO:0000256" key="12">
    <source>
        <dbReference type="ARBA" id="ARBA00048679"/>
    </source>
</evidence>
<feature type="compositionally biased region" description="Low complexity" evidence="15">
    <location>
        <begin position="680"/>
        <end position="701"/>
    </location>
</feature>
<protein>
    <recommendedName>
        <fullName evidence="3">non-specific serine/threonine protein kinase</fullName>
        <ecNumber evidence="3">2.7.11.1</ecNumber>
    </recommendedName>
</protein>
<keyword evidence="4" id="KW-0723">Serine/threonine-protein kinase</keyword>
<dbReference type="InterPro" id="IPR011009">
    <property type="entry name" value="Kinase-like_dom_sf"/>
</dbReference>
<dbReference type="PROSITE" id="PS00107">
    <property type="entry name" value="PROTEIN_KINASE_ATP"/>
    <property type="match status" value="1"/>
</dbReference>
<feature type="binding site" evidence="13">
    <location>
        <position position="418"/>
    </location>
    <ligand>
        <name>ATP</name>
        <dbReference type="ChEBI" id="CHEBI:30616"/>
    </ligand>
</feature>
<evidence type="ECO:0000256" key="2">
    <source>
        <dbReference type="ARBA" id="ARBA00004123"/>
    </source>
</evidence>
<feature type="region of interest" description="Disordered" evidence="15">
    <location>
        <begin position="671"/>
        <end position="707"/>
    </location>
</feature>
<comment type="catalytic activity">
    <reaction evidence="12">
        <text>L-seryl-[protein] + ATP = O-phospho-L-seryl-[protein] + ADP + H(+)</text>
        <dbReference type="Rhea" id="RHEA:17989"/>
        <dbReference type="Rhea" id="RHEA-COMP:9863"/>
        <dbReference type="Rhea" id="RHEA-COMP:11604"/>
        <dbReference type="ChEBI" id="CHEBI:15378"/>
        <dbReference type="ChEBI" id="CHEBI:29999"/>
        <dbReference type="ChEBI" id="CHEBI:30616"/>
        <dbReference type="ChEBI" id="CHEBI:83421"/>
        <dbReference type="ChEBI" id="CHEBI:456216"/>
        <dbReference type="EC" id="2.7.11.1"/>
    </reaction>
</comment>
<dbReference type="SUPFAM" id="SSF56112">
    <property type="entry name" value="Protein kinase-like (PK-like)"/>
    <property type="match status" value="1"/>
</dbReference>
<dbReference type="OrthoDB" id="346907at2759"/>
<keyword evidence="5" id="KW-0808">Transferase</keyword>
<accession>A0A8B7YBV7</accession>
<evidence type="ECO:0000256" key="11">
    <source>
        <dbReference type="ARBA" id="ARBA00047899"/>
    </source>
</evidence>
<comment type="cofactor">
    <cofactor evidence="1">
        <name>Mg(2+)</name>
        <dbReference type="ChEBI" id="CHEBI:18420"/>
    </cofactor>
</comment>
<organism evidence="17 19">
    <name type="scientific">Acanthaster planci</name>
    <name type="common">Crown-of-thorns starfish</name>
    <dbReference type="NCBI Taxonomy" id="133434"/>
    <lineage>
        <taxon>Eukaryota</taxon>
        <taxon>Metazoa</taxon>
        <taxon>Echinodermata</taxon>
        <taxon>Eleutherozoa</taxon>
        <taxon>Asterozoa</taxon>
        <taxon>Asteroidea</taxon>
        <taxon>Valvatacea</taxon>
        <taxon>Valvatida</taxon>
        <taxon>Acanthasteridae</taxon>
        <taxon>Acanthaster</taxon>
    </lineage>
</organism>
<evidence type="ECO:0000256" key="3">
    <source>
        <dbReference type="ARBA" id="ARBA00012513"/>
    </source>
</evidence>
<dbReference type="SMART" id="SM00220">
    <property type="entry name" value="S_TKc"/>
    <property type="match status" value="1"/>
</dbReference>
<evidence type="ECO:0000313" key="18">
    <source>
        <dbReference type="RefSeq" id="XP_022090733.1"/>
    </source>
</evidence>
<reference evidence="18 19" key="1">
    <citation type="submission" date="2025-04" db="UniProtKB">
        <authorList>
            <consortium name="RefSeq"/>
        </authorList>
    </citation>
    <scope>IDENTIFICATION</scope>
</reference>
<dbReference type="GO" id="GO:0005524">
    <property type="term" value="F:ATP binding"/>
    <property type="evidence" value="ECO:0007669"/>
    <property type="project" value="UniProtKB-UniRule"/>
</dbReference>
<keyword evidence="17" id="KW-1185">Reference proteome</keyword>
<comment type="catalytic activity">
    <reaction evidence="11">
        <text>L-threonyl-[protein] + ATP = O-phospho-L-threonyl-[protein] + ADP + H(+)</text>
        <dbReference type="Rhea" id="RHEA:46608"/>
        <dbReference type="Rhea" id="RHEA-COMP:11060"/>
        <dbReference type="Rhea" id="RHEA-COMP:11605"/>
        <dbReference type="ChEBI" id="CHEBI:15378"/>
        <dbReference type="ChEBI" id="CHEBI:30013"/>
        <dbReference type="ChEBI" id="CHEBI:30616"/>
        <dbReference type="ChEBI" id="CHEBI:61977"/>
        <dbReference type="ChEBI" id="CHEBI:456216"/>
        <dbReference type="EC" id="2.7.11.1"/>
    </reaction>
</comment>
<dbReference type="EC" id="2.7.11.1" evidence="3"/>
<dbReference type="KEGG" id="aplc:110979335"/>
<dbReference type="GO" id="GO:0007059">
    <property type="term" value="P:chromosome segregation"/>
    <property type="evidence" value="ECO:0007669"/>
    <property type="project" value="TreeGrafter"/>
</dbReference>
<sequence>MQDFRNFDPQRLERLEARFKGTRSQPPIVIDDDSSQSAGSHSPQTEDSDIQALRAATTGTPERKERRRKRKLPENHDQNSGGGHGHNAKKISEYFKTTGNSPGRAPNPVLLPRSPSTSQPPYPQSPSGSTNHMDLSTISYPPPHMPRKETATCATQTLMTMEDINSLEGKVTSGIRESQTALQSLKQTHTEAQRQLEMLQKQMAKSMNMTKKLLIEKSDIDMKEARRKSMENRLRLGQFTTKRQGAQFVETWQDGYAFTDLIKQQERLSKEKEEIEHQRKLLTKKKPPTTPQAATAKASKAAKAATMANGPEDVFAKPAVEPAMTPLEYYERDEIFKLRLASLRKEEADLQAELEKLERERNVHIRELKRIHNEDQSRFNQHQTLNNQYLLLGLLGKGGFSEVHRGFDLKEQRYVACKIHQLNKEWKEDKKANYIKHALREYEIHKSLDHQRVVKLYDVFEIDSNSFCTVLEYCPGNDLDFYLKQHKIISEREARSIMMQTVSALKYLNERKPPVIHYDLKPGNILLSSGNVSGEIKITDFGLSKIMDDDHFNSQEGGMDLTSQGAGTYWYLPPECFQVGQEPPKISSKVDVWSVGVIFYQCLYGKKPFGHNLSQASILEQKTILKATQVQFPTKPVVSPEAKDFIRQCLVYQKEDRVDVLTLAKQPYLLPGRKNPADKNNTATANSVSSSSVAVSSSSTSTPEAAS</sequence>
<dbReference type="GO" id="GO:0004674">
    <property type="term" value="F:protein serine/threonine kinase activity"/>
    <property type="evidence" value="ECO:0007669"/>
    <property type="project" value="UniProtKB-KW"/>
</dbReference>
<dbReference type="InterPro" id="IPR017441">
    <property type="entry name" value="Protein_kinase_ATP_BS"/>
</dbReference>
<evidence type="ECO:0000256" key="10">
    <source>
        <dbReference type="ARBA" id="ARBA00023242"/>
    </source>
</evidence>
<feature type="coiled-coil region" evidence="14">
    <location>
        <begin position="340"/>
        <end position="374"/>
    </location>
</feature>
<keyword evidence="10" id="KW-0539">Nucleus</keyword>
<evidence type="ECO:0000256" key="1">
    <source>
        <dbReference type="ARBA" id="ARBA00001946"/>
    </source>
</evidence>
<dbReference type="InterPro" id="IPR000719">
    <property type="entry name" value="Prot_kinase_dom"/>
</dbReference>
<keyword evidence="7" id="KW-0418">Kinase</keyword>
<evidence type="ECO:0000256" key="14">
    <source>
        <dbReference type="SAM" id="Coils"/>
    </source>
</evidence>
<evidence type="ECO:0000259" key="16">
    <source>
        <dbReference type="PROSITE" id="PS50011"/>
    </source>
</evidence>
<evidence type="ECO:0000256" key="5">
    <source>
        <dbReference type="ARBA" id="ARBA00022679"/>
    </source>
</evidence>
<dbReference type="PROSITE" id="PS50011">
    <property type="entry name" value="PROTEIN_KINASE_DOM"/>
    <property type="match status" value="1"/>
</dbReference>
<dbReference type="FunFam" id="1.10.510.10:FF:000037">
    <property type="entry name" value="Serine/threonine-protein kinase tousled-like 2"/>
    <property type="match status" value="1"/>
</dbReference>
<gene>
    <name evidence="18 19" type="primary">LOC110979335</name>
</gene>
<dbReference type="InterPro" id="IPR008271">
    <property type="entry name" value="Ser/Thr_kinase_AS"/>
</dbReference>
<dbReference type="Pfam" id="PF00069">
    <property type="entry name" value="Pkinase"/>
    <property type="match status" value="1"/>
</dbReference>
<evidence type="ECO:0000256" key="9">
    <source>
        <dbReference type="ARBA" id="ARBA00023054"/>
    </source>
</evidence>
<comment type="subcellular location">
    <subcellularLocation>
        <location evidence="2">Nucleus</location>
    </subcellularLocation>
</comment>
<dbReference type="CDD" id="cd13990">
    <property type="entry name" value="STKc_TLK"/>
    <property type="match status" value="1"/>
</dbReference>
<evidence type="ECO:0000256" key="6">
    <source>
        <dbReference type="ARBA" id="ARBA00022741"/>
    </source>
</evidence>
<dbReference type="Gene3D" id="1.10.510.10">
    <property type="entry name" value="Transferase(Phosphotransferase) domain 1"/>
    <property type="match status" value="1"/>
</dbReference>
<dbReference type="RefSeq" id="XP_022090733.1">
    <property type="nucleotide sequence ID" value="XM_022235041.1"/>
</dbReference>
<feature type="domain" description="Protein kinase" evidence="16">
    <location>
        <begin position="389"/>
        <end position="669"/>
    </location>
</feature>
<feature type="compositionally biased region" description="Basic and acidic residues" evidence="15">
    <location>
        <begin position="1"/>
        <end position="19"/>
    </location>
</feature>
<evidence type="ECO:0000256" key="7">
    <source>
        <dbReference type="ARBA" id="ARBA00022777"/>
    </source>
</evidence>
<keyword evidence="9 14" id="KW-0175">Coiled coil</keyword>
<dbReference type="RefSeq" id="XP_022090734.1">
    <property type="nucleotide sequence ID" value="XM_022235042.1"/>
</dbReference>
<evidence type="ECO:0000313" key="19">
    <source>
        <dbReference type="RefSeq" id="XP_022090734.1"/>
    </source>
</evidence>
<dbReference type="OMA" id="MRRVNDE"/>
<keyword evidence="6 13" id="KW-0547">Nucleotide-binding</keyword>
<evidence type="ECO:0000256" key="13">
    <source>
        <dbReference type="PROSITE-ProRule" id="PRU10141"/>
    </source>
</evidence>
<feature type="coiled-coil region" evidence="14">
    <location>
        <begin position="175"/>
        <end position="209"/>
    </location>
</feature>
<dbReference type="GO" id="GO:0035556">
    <property type="term" value="P:intracellular signal transduction"/>
    <property type="evidence" value="ECO:0007669"/>
    <property type="project" value="TreeGrafter"/>
</dbReference>
<evidence type="ECO:0000256" key="8">
    <source>
        <dbReference type="ARBA" id="ARBA00022840"/>
    </source>
</evidence>
<evidence type="ECO:0000256" key="4">
    <source>
        <dbReference type="ARBA" id="ARBA00022527"/>
    </source>
</evidence>
<dbReference type="Proteomes" id="UP000694845">
    <property type="component" value="Unplaced"/>
</dbReference>
<feature type="coiled-coil region" evidence="14">
    <location>
        <begin position="258"/>
        <end position="285"/>
    </location>
</feature>
<name>A0A8B7YBV7_ACAPL</name>
<proteinExistence type="predicted"/>
<dbReference type="PROSITE" id="PS00108">
    <property type="entry name" value="PROTEIN_KINASE_ST"/>
    <property type="match status" value="1"/>
</dbReference>
<feature type="region of interest" description="Disordered" evidence="15">
    <location>
        <begin position="1"/>
        <end position="146"/>
    </location>
</feature>